<evidence type="ECO:0000313" key="2">
    <source>
        <dbReference type="Proteomes" id="UP001497535"/>
    </source>
</evidence>
<proteinExistence type="predicted"/>
<evidence type="ECO:0000313" key="1">
    <source>
        <dbReference type="EMBL" id="CAK5086090.1"/>
    </source>
</evidence>
<dbReference type="EMBL" id="CAVMJV010000059">
    <property type="protein sequence ID" value="CAK5086090.1"/>
    <property type="molecule type" value="Genomic_DNA"/>
</dbReference>
<keyword evidence="2" id="KW-1185">Reference proteome</keyword>
<accession>A0ACB1A450</accession>
<name>A0ACB1A450_MELEN</name>
<reference evidence="1" key="1">
    <citation type="submission" date="2023-11" db="EMBL/GenBank/DDBJ databases">
        <authorList>
            <person name="Poullet M."/>
        </authorList>
    </citation>
    <scope>NUCLEOTIDE SEQUENCE</scope>
    <source>
        <strain evidence="1">E1834</strain>
    </source>
</reference>
<protein>
    <submittedName>
        <fullName evidence="1">Uncharacterized protein</fullName>
    </submittedName>
</protein>
<dbReference type="Proteomes" id="UP001497535">
    <property type="component" value="Unassembled WGS sequence"/>
</dbReference>
<comment type="caution">
    <text evidence="1">The sequence shown here is derived from an EMBL/GenBank/DDBJ whole genome shotgun (WGS) entry which is preliminary data.</text>
</comment>
<sequence>MPTAHYLLIFCRAFPTCPLPFGFVGPLLPRDSDVKVHVYKGLQAATVAVG</sequence>
<organism evidence="1 2">
    <name type="scientific">Meloidogyne enterolobii</name>
    <name type="common">Root-knot nematode worm</name>
    <name type="synonym">Meloidogyne mayaguensis</name>
    <dbReference type="NCBI Taxonomy" id="390850"/>
    <lineage>
        <taxon>Eukaryota</taxon>
        <taxon>Metazoa</taxon>
        <taxon>Ecdysozoa</taxon>
        <taxon>Nematoda</taxon>
        <taxon>Chromadorea</taxon>
        <taxon>Rhabditida</taxon>
        <taxon>Tylenchina</taxon>
        <taxon>Tylenchomorpha</taxon>
        <taxon>Tylenchoidea</taxon>
        <taxon>Meloidogynidae</taxon>
        <taxon>Meloidogyninae</taxon>
        <taxon>Meloidogyne</taxon>
    </lineage>
</organism>
<gene>
    <name evidence="1" type="ORF">MENTE1834_LOCUS33579</name>
</gene>